<dbReference type="SUPFAM" id="SSF55874">
    <property type="entry name" value="ATPase domain of HSP90 chaperone/DNA topoisomerase II/histidine kinase"/>
    <property type="match status" value="1"/>
</dbReference>
<name>A0AAE3M4P9_9BACT</name>
<dbReference type="Gene3D" id="3.30.565.10">
    <property type="entry name" value="Histidine kinase-like ATPase, C-terminal domain"/>
    <property type="match status" value="1"/>
</dbReference>
<dbReference type="SUPFAM" id="SSF63829">
    <property type="entry name" value="Calcium-dependent phosphotriesterase"/>
    <property type="match status" value="2"/>
</dbReference>
<proteinExistence type="predicted"/>
<dbReference type="InterPro" id="IPR013783">
    <property type="entry name" value="Ig-like_fold"/>
</dbReference>
<dbReference type="EC" id="2.7.13.3" evidence="2"/>
<dbReference type="PROSITE" id="PS01124">
    <property type="entry name" value="HTH_ARAC_FAMILY_2"/>
    <property type="match status" value="1"/>
</dbReference>
<evidence type="ECO:0000256" key="5">
    <source>
        <dbReference type="ARBA" id="ARBA00022777"/>
    </source>
</evidence>
<evidence type="ECO:0000256" key="9">
    <source>
        <dbReference type="PROSITE-ProRule" id="PRU00169"/>
    </source>
</evidence>
<dbReference type="FunFam" id="3.30.565.10:FF:000006">
    <property type="entry name" value="Sensor histidine kinase WalK"/>
    <property type="match status" value="1"/>
</dbReference>
<dbReference type="Pfam" id="PF02518">
    <property type="entry name" value="HATPase_c"/>
    <property type="match status" value="1"/>
</dbReference>
<dbReference type="SUPFAM" id="SSF47384">
    <property type="entry name" value="Homodimeric domain of signal transducing histidine kinase"/>
    <property type="match status" value="1"/>
</dbReference>
<evidence type="ECO:0000313" key="13">
    <source>
        <dbReference type="EMBL" id="MCW3786998.1"/>
    </source>
</evidence>
<evidence type="ECO:0000256" key="6">
    <source>
        <dbReference type="ARBA" id="ARBA00023015"/>
    </source>
</evidence>
<evidence type="ECO:0000256" key="7">
    <source>
        <dbReference type="ARBA" id="ARBA00023125"/>
    </source>
</evidence>
<dbReference type="Pfam" id="PF00072">
    <property type="entry name" value="Response_reg"/>
    <property type="match status" value="1"/>
</dbReference>
<evidence type="ECO:0000259" key="11">
    <source>
        <dbReference type="PROSITE" id="PS50109"/>
    </source>
</evidence>
<evidence type="ECO:0000256" key="8">
    <source>
        <dbReference type="ARBA" id="ARBA00023163"/>
    </source>
</evidence>
<dbReference type="Gene3D" id="1.10.287.130">
    <property type="match status" value="1"/>
</dbReference>
<keyword evidence="14" id="KW-1185">Reference proteome</keyword>
<keyword evidence="7" id="KW-0238">DNA-binding</keyword>
<evidence type="ECO:0000256" key="1">
    <source>
        <dbReference type="ARBA" id="ARBA00000085"/>
    </source>
</evidence>
<dbReference type="InterPro" id="IPR009057">
    <property type="entry name" value="Homeodomain-like_sf"/>
</dbReference>
<gene>
    <name evidence="13" type="ORF">OM075_10995</name>
</gene>
<dbReference type="InterPro" id="IPR018060">
    <property type="entry name" value="HTH_AraC"/>
</dbReference>
<dbReference type="InterPro" id="IPR011123">
    <property type="entry name" value="Y_Y_Y"/>
</dbReference>
<dbReference type="RefSeq" id="WP_301190563.1">
    <property type="nucleotide sequence ID" value="NZ_JAPDPJ010000022.1"/>
</dbReference>
<dbReference type="EMBL" id="JAPDPJ010000022">
    <property type="protein sequence ID" value="MCW3786998.1"/>
    <property type="molecule type" value="Genomic_DNA"/>
</dbReference>
<feature type="domain" description="HTH araC/xylS-type" evidence="10">
    <location>
        <begin position="1372"/>
        <end position="1471"/>
    </location>
</feature>
<keyword evidence="6" id="KW-0805">Transcription regulation</keyword>
<dbReference type="InterPro" id="IPR004358">
    <property type="entry name" value="Sig_transdc_His_kin-like_C"/>
</dbReference>
<dbReference type="FunFam" id="3.40.50.2300:FF:000138">
    <property type="entry name" value="Two-component system sensor histidine kinase/response regulator"/>
    <property type="match status" value="1"/>
</dbReference>
<dbReference type="Pfam" id="PF12833">
    <property type="entry name" value="HTH_18"/>
    <property type="match status" value="1"/>
</dbReference>
<dbReference type="InterPro" id="IPR015943">
    <property type="entry name" value="WD40/YVTN_repeat-like_dom_sf"/>
</dbReference>
<dbReference type="GO" id="GO:0043565">
    <property type="term" value="F:sequence-specific DNA binding"/>
    <property type="evidence" value="ECO:0007669"/>
    <property type="project" value="InterPro"/>
</dbReference>
<dbReference type="PANTHER" id="PTHR43547:SF2">
    <property type="entry name" value="HYBRID SIGNAL TRANSDUCTION HISTIDINE KINASE C"/>
    <property type="match status" value="1"/>
</dbReference>
<keyword evidence="3 9" id="KW-0597">Phosphoprotein</keyword>
<dbReference type="InterPro" id="IPR001789">
    <property type="entry name" value="Sig_transdc_resp-reg_receiver"/>
</dbReference>
<feature type="domain" description="Histidine kinase" evidence="11">
    <location>
        <begin position="958"/>
        <end position="1175"/>
    </location>
</feature>
<dbReference type="PROSITE" id="PS50110">
    <property type="entry name" value="RESPONSE_REGULATORY"/>
    <property type="match status" value="1"/>
</dbReference>
<keyword evidence="4" id="KW-0808">Transferase</keyword>
<dbReference type="SUPFAM" id="SSF46689">
    <property type="entry name" value="Homeodomain-like"/>
    <property type="match status" value="1"/>
</dbReference>
<dbReference type="PRINTS" id="PR00344">
    <property type="entry name" value="BCTRLSENSOR"/>
</dbReference>
<dbReference type="SUPFAM" id="SSF52172">
    <property type="entry name" value="CheY-like"/>
    <property type="match status" value="1"/>
</dbReference>
<dbReference type="PROSITE" id="PS50109">
    <property type="entry name" value="HIS_KIN"/>
    <property type="match status" value="1"/>
</dbReference>
<evidence type="ECO:0000256" key="2">
    <source>
        <dbReference type="ARBA" id="ARBA00012438"/>
    </source>
</evidence>
<dbReference type="Pfam" id="PF00512">
    <property type="entry name" value="HisKA"/>
    <property type="match status" value="1"/>
</dbReference>
<dbReference type="Gene3D" id="3.40.50.2300">
    <property type="match status" value="1"/>
</dbReference>
<dbReference type="InterPro" id="IPR036097">
    <property type="entry name" value="HisK_dim/P_sf"/>
</dbReference>
<evidence type="ECO:0000313" key="14">
    <source>
        <dbReference type="Proteomes" id="UP001209229"/>
    </source>
</evidence>
<organism evidence="13 14">
    <name type="scientific">Plebeiibacterium sediminum</name>
    <dbReference type="NCBI Taxonomy" id="2992112"/>
    <lineage>
        <taxon>Bacteria</taxon>
        <taxon>Pseudomonadati</taxon>
        <taxon>Bacteroidota</taxon>
        <taxon>Bacteroidia</taxon>
        <taxon>Marinilabiliales</taxon>
        <taxon>Marinilabiliaceae</taxon>
        <taxon>Plebeiibacterium</taxon>
    </lineage>
</organism>
<dbReference type="Proteomes" id="UP001209229">
    <property type="component" value="Unassembled WGS sequence"/>
</dbReference>
<dbReference type="InterPro" id="IPR036890">
    <property type="entry name" value="HATPase_C_sf"/>
</dbReference>
<comment type="caution">
    <text evidence="13">The sequence shown here is derived from an EMBL/GenBank/DDBJ whole genome shotgun (WGS) entry which is preliminary data.</text>
</comment>
<dbReference type="Gene3D" id="1.10.10.60">
    <property type="entry name" value="Homeodomain-like"/>
    <property type="match status" value="2"/>
</dbReference>
<dbReference type="Gene3D" id="2.130.10.10">
    <property type="entry name" value="YVTN repeat-like/Quinoprotein amine dehydrogenase"/>
    <property type="match status" value="4"/>
</dbReference>
<dbReference type="GO" id="GO:0003700">
    <property type="term" value="F:DNA-binding transcription factor activity"/>
    <property type="evidence" value="ECO:0007669"/>
    <property type="project" value="InterPro"/>
</dbReference>
<keyword evidence="5" id="KW-0418">Kinase</keyword>
<dbReference type="GO" id="GO:0000155">
    <property type="term" value="F:phosphorelay sensor kinase activity"/>
    <property type="evidence" value="ECO:0007669"/>
    <property type="project" value="InterPro"/>
</dbReference>
<dbReference type="CDD" id="cd17574">
    <property type="entry name" value="REC_OmpR"/>
    <property type="match status" value="1"/>
</dbReference>
<comment type="catalytic activity">
    <reaction evidence="1">
        <text>ATP + protein L-histidine = ADP + protein N-phospho-L-histidine.</text>
        <dbReference type="EC" id="2.7.13.3"/>
    </reaction>
</comment>
<dbReference type="SMART" id="SM00388">
    <property type="entry name" value="HisKA"/>
    <property type="match status" value="1"/>
</dbReference>
<dbReference type="InterPro" id="IPR011110">
    <property type="entry name" value="Reg_prop"/>
</dbReference>
<dbReference type="CDD" id="cd00075">
    <property type="entry name" value="HATPase"/>
    <property type="match status" value="1"/>
</dbReference>
<dbReference type="InterPro" id="IPR003594">
    <property type="entry name" value="HATPase_dom"/>
</dbReference>
<accession>A0AAE3M4P9</accession>
<dbReference type="InterPro" id="IPR003661">
    <property type="entry name" value="HisK_dim/P_dom"/>
</dbReference>
<evidence type="ECO:0000256" key="3">
    <source>
        <dbReference type="ARBA" id="ARBA00022553"/>
    </source>
</evidence>
<dbReference type="InterPro" id="IPR011006">
    <property type="entry name" value="CheY-like_superfamily"/>
</dbReference>
<feature type="modified residue" description="4-aspartylphosphate" evidence="9">
    <location>
        <position position="1271"/>
    </location>
</feature>
<reference evidence="13" key="1">
    <citation type="submission" date="2022-10" db="EMBL/GenBank/DDBJ databases">
        <authorList>
            <person name="Yu W.X."/>
        </authorList>
    </citation>
    <scope>NUCLEOTIDE SEQUENCE</scope>
    <source>
        <strain evidence="13">AAT</strain>
    </source>
</reference>
<dbReference type="PANTHER" id="PTHR43547">
    <property type="entry name" value="TWO-COMPONENT HISTIDINE KINASE"/>
    <property type="match status" value="1"/>
</dbReference>
<dbReference type="CDD" id="cd00082">
    <property type="entry name" value="HisKA"/>
    <property type="match status" value="1"/>
</dbReference>
<evidence type="ECO:0000259" key="10">
    <source>
        <dbReference type="PROSITE" id="PS01124"/>
    </source>
</evidence>
<dbReference type="InterPro" id="IPR018062">
    <property type="entry name" value="HTH_AraC-typ_CS"/>
</dbReference>
<dbReference type="Pfam" id="PF07494">
    <property type="entry name" value="Reg_prop"/>
    <property type="match status" value="3"/>
</dbReference>
<protein>
    <recommendedName>
        <fullName evidence="2">histidine kinase</fullName>
        <ecNumber evidence="2">2.7.13.3</ecNumber>
    </recommendedName>
</protein>
<dbReference type="Pfam" id="PF07495">
    <property type="entry name" value="Y_Y_Y"/>
    <property type="match status" value="1"/>
</dbReference>
<sequence>MIRKMQYYKMSIPIKTKLVCKLIPLYFLLIYIQTQNIAGQNISFEHYQRIEGLSNNSVRSICQDSIGYLWFGTLNGLNKYDGINFHKYYHNHIDENSLASHRIFNLKCDSIGNLWAITYDGNAIMYNSKKDIYYNIKSFLNSENKTNEIHIKDIYIKSKNEILLTTHQNECIRVIISKNEILSATKININSILPGAKISFIFKGQHNSIWVGTNNGITILNDSSHINLPKYHYRCYCITDSLYLLGTQHNNIVAYNYRTNKISTLTWLKYENSHPISDIKYFNNSILVSTLGNGFAYYSNNNCKTFKTNNTKNLHSNVIFPGYIDRHDMVWFETDQKGVTQFNLKSQKVNYHSLNANIRESLGEPEKLIYFEDSNDDLWLGIYGGGICKYNRSKNTFTQYMSNPLNSESLSSNYVLSLFEDNCKNLWIGTLNGGINKLKLSEQNFKILQPDKDSNFITNNEVRGLYVDSYNNIWAGTKSGKLYCYDTSYKLLATLPDDIPSLKRLKIKNIYSIMEDHDNNLWIGTKGDGIFILKNLTSKINESKTERIDYVHIKRDPYKRNTLSSDYIYDILEINDSIVWAATHSGGLSIIKNPLDNISFTHYSENIKDTHSISSNILRCLYKDIEGNVWIGSTDGLSFVDKKFVNAEKIVFKTFKSEMGDTNSLNNDDIICIYQGKDSVLYCGTYGGGINYIKTNQIKDFDFRWKNLTTKQGLSSNVIYKILEDPKSQDIWISTDYGINKLKIKESSIKAYFPEDLSIQKYIYSENTGAFISDNTLLFGNLNGITCFTPDSIHNNTIEYPICITDVKISDESIQHIHENANLELKYFQNYLTFYFAVLDFSSPQKINYSFKLENFDETWNYCGNTNFANYKRLPPGKYTFKVKGTNSAGVSNNNIAKIDIVIAPPFWKTSYAIIGYLFIIILIVWKLRSIILKQLDLKNQLKNEHISINNKLNFYTNISHELKTPLTLIKGPAEDIIRKNSASEEIKSKANEILKNTGRILDLINQLIDFRKIQNGHIDLSVQHVNISMFFKEIFDAFETLAIKEDIVFKYSSEPTEIFGYIDTDKIEKITFNLISNAFKHTPKGKEISLKIALIKEDLIISVTDQGKGIAKDEINHIFERFVLFSKSDKMFNSSSGLGLSLTKELVNAHKGDINVTSKVNVGSSFTIRIPVNKDSYNKNEILKSESKNLKENNTTHHLNNVVHNEPVTVKNTRSAGADAPSVLLIEDNQDLRTYLYNNLKSYFNVRTASNGKEGLEIATNEKPDIVVSDIMMPEKDGLEVTRDLKNNINTSHIPVILLTAKSSLEQIQMGFECGADDYISKPFSFALLKTRITNLIEQRKKLEYKFSDKSKTLPSTVNISEKGKDTIFISQVTKYTELHMSDPDFTIDSIVKEFNYGRSVFYKKIKTITGYTPTEFVKSIKMKNAALKLIETSKTINEISSLVGFNDSDYFCRAFKKHYGLTPSNYRNQKQN</sequence>
<evidence type="ECO:0000259" key="12">
    <source>
        <dbReference type="PROSITE" id="PS50110"/>
    </source>
</evidence>
<evidence type="ECO:0000256" key="4">
    <source>
        <dbReference type="ARBA" id="ARBA00022679"/>
    </source>
</evidence>
<dbReference type="PROSITE" id="PS00041">
    <property type="entry name" value="HTH_ARAC_FAMILY_1"/>
    <property type="match status" value="1"/>
</dbReference>
<dbReference type="InterPro" id="IPR005467">
    <property type="entry name" value="His_kinase_dom"/>
</dbReference>
<dbReference type="Gene3D" id="2.60.40.10">
    <property type="entry name" value="Immunoglobulins"/>
    <property type="match status" value="1"/>
</dbReference>
<feature type="domain" description="Response regulatory" evidence="12">
    <location>
        <begin position="1223"/>
        <end position="1338"/>
    </location>
</feature>
<dbReference type="SMART" id="SM00342">
    <property type="entry name" value="HTH_ARAC"/>
    <property type="match status" value="1"/>
</dbReference>
<dbReference type="SMART" id="SM00387">
    <property type="entry name" value="HATPase_c"/>
    <property type="match status" value="1"/>
</dbReference>
<dbReference type="SMART" id="SM00448">
    <property type="entry name" value="REC"/>
    <property type="match status" value="1"/>
</dbReference>
<keyword evidence="8" id="KW-0804">Transcription</keyword>